<dbReference type="InterPro" id="IPR024524">
    <property type="entry name" value="DUF3800"/>
</dbReference>
<evidence type="ECO:0000313" key="2">
    <source>
        <dbReference type="Proteomes" id="UP000178170"/>
    </source>
</evidence>
<protein>
    <recommendedName>
        <fullName evidence="3">DUF3800 domain-containing protein</fullName>
    </recommendedName>
</protein>
<accession>A0A1G2QU39</accession>
<evidence type="ECO:0000313" key="1">
    <source>
        <dbReference type="EMBL" id="OHA64135.1"/>
    </source>
</evidence>
<sequence length="210" mass="24692">MLVFIDESGDAGLKVEEGSSRFFTIALAVFEENDEALDCDQRISLLRKELGWDPKSEFHFKRNSHKVRKAFLRAIAPYNFFYYGIVINKDPGKLWGEGFKDKRSFYKYTCGLVFENAKGKLKESTVVIDESGNLDFKRQLAKYLRKRMNEGERHFVKEVKMQESNRNNLLQLADYVAGVINRSIQNQKKYADEYRRIIAHREIYVQVWPK</sequence>
<gene>
    <name evidence="1" type="ORF">A2843_02125</name>
</gene>
<name>A0A1G2QU39_9BACT</name>
<dbReference type="AlphaFoldDB" id="A0A1G2QU39"/>
<proteinExistence type="predicted"/>
<comment type="caution">
    <text evidence="1">The sequence shown here is derived from an EMBL/GenBank/DDBJ whole genome shotgun (WGS) entry which is preliminary data.</text>
</comment>
<dbReference type="Proteomes" id="UP000178170">
    <property type="component" value="Unassembled WGS sequence"/>
</dbReference>
<dbReference type="Pfam" id="PF12686">
    <property type="entry name" value="DUF3800"/>
    <property type="match status" value="1"/>
</dbReference>
<dbReference type="EMBL" id="MHTS01000021">
    <property type="protein sequence ID" value="OHA64135.1"/>
    <property type="molecule type" value="Genomic_DNA"/>
</dbReference>
<organism evidence="1 2">
    <name type="scientific">Candidatus Wildermuthbacteria bacterium RIFCSPHIGHO2_01_FULL_48_27b</name>
    <dbReference type="NCBI Taxonomy" id="1802447"/>
    <lineage>
        <taxon>Bacteria</taxon>
        <taxon>Candidatus Wildermuthiibacteriota</taxon>
    </lineage>
</organism>
<evidence type="ECO:0008006" key="3">
    <source>
        <dbReference type="Google" id="ProtNLM"/>
    </source>
</evidence>
<reference evidence="1 2" key="1">
    <citation type="journal article" date="2016" name="Nat. Commun.">
        <title>Thousands of microbial genomes shed light on interconnected biogeochemical processes in an aquifer system.</title>
        <authorList>
            <person name="Anantharaman K."/>
            <person name="Brown C.T."/>
            <person name="Hug L.A."/>
            <person name="Sharon I."/>
            <person name="Castelle C.J."/>
            <person name="Probst A.J."/>
            <person name="Thomas B.C."/>
            <person name="Singh A."/>
            <person name="Wilkins M.J."/>
            <person name="Karaoz U."/>
            <person name="Brodie E.L."/>
            <person name="Williams K.H."/>
            <person name="Hubbard S.S."/>
            <person name="Banfield J.F."/>
        </authorList>
    </citation>
    <scope>NUCLEOTIDE SEQUENCE [LARGE SCALE GENOMIC DNA]</scope>
</reference>